<reference evidence="2 3" key="1">
    <citation type="journal article" date="2018" name="Mol. Biol. Evol.">
        <title>Broad Genomic Sampling Reveals a Smut Pathogenic Ancestry of the Fungal Clade Ustilaginomycotina.</title>
        <authorList>
            <person name="Kijpornyongpan T."/>
            <person name="Mondo S.J."/>
            <person name="Barry K."/>
            <person name="Sandor L."/>
            <person name="Lee J."/>
            <person name="Lipzen A."/>
            <person name="Pangilinan J."/>
            <person name="LaButti K."/>
            <person name="Hainaut M."/>
            <person name="Henrissat B."/>
            <person name="Grigoriev I.V."/>
            <person name="Spatafora J.W."/>
            <person name="Aime M.C."/>
        </authorList>
    </citation>
    <scope>NUCLEOTIDE SEQUENCE [LARGE SCALE GENOMIC DNA]</scope>
    <source>
        <strain evidence="2 3">MCA 3882</strain>
    </source>
</reference>
<name>A0A316VHK7_9BASI</name>
<dbReference type="InterPro" id="IPR029063">
    <property type="entry name" value="SAM-dependent_MTases_sf"/>
</dbReference>
<dbReference type="Proteomes" id="UP000245771">
    <property type="component" value="Unassembled WGS sequence"/>
</dbReference>
<dbReference type="InParanoid" id="A0A316VHK7"/>
<sequence length="275" mass="30352">MSSDDDHEGGLDMFAEPKGFRPATPPPTEARYDFPKSVGGSSSSLTSSEPIIMSLVGSHPLWGHHLWNAAPTLSDYLVREMPQLCSGKTVLELGAAAGLPSIVAHRLKASVVVSTDYPDNDLIENLRKNCDGNTSSTDYKLAVEGYIWGSDTSKLKALLPKGQQYFDLLLLSDLIFNHQAHPAMLATLDSCLPPSRQTPSGQDTEESSYAGPQALVFFTHHRPHLAHKDMEFFEQARQKGWICTEVGKWKMAPMFPEDPGSEEVRATVHGWQIYR</sequence>
<evidence type="ECO:0000256" key="1">
    <source>
        <dbReference type="SAM" id="MobiDB-lite"/>
    </source>
</evidence>
<dbReference type="PANTHER" id="PTHR14614:SF130">
    <property type="entry name" value="PROTEIN-LYSINE N-METHYLTRANSFERASE EEF2KMT"/>
    <property type="match status" value="1"/>
</dbReference>
<dbReference type="SUPFAM" id="SSF53335">
    <property type="entry name" value="S-adenosyl-L-methionine-dependent methyltransferases"/>
    <property type="match status" value="1"/>
</dbReference>
<organism evidence="2 3">
    <name type="scientific">Meira miltonrushii</name>
    <dbReference type="NCBI Taxonomy" id="1280837"/>
    <lineage>
        <taxon>Eukaryota</taxon>
        <taxon>Fungi</taxon>
        <taxon>Dikarya</taxon>
        <taxon>Basidiomycota</taxon>
        <taxon>Ustilaginomycotina</taxon>
        <taxon>Exobasidiomycetes</taxon>
        <taxon>Exobasidiales</taxon>
        <taxon>Brachybasidiaceae</taxon>
        <taxon>Meira</taxon>
    </lineage>
</organism>
<keyword evidence="3" id="KW-1185">Reference proteome</keyword>
<dbReference type="OrthoDB" id="46564at2759"/>
<dbReference type="PANTHER" id="PTHR14614">
    <property type="entry name" value="HEPATOCELLULAR CARCINOMA-ASSOCIATED ANTIGEN"/>
    <property type="match status" value="1"/>
</dbReference>
<gene>
    <name evidence="2" type="ORF">FA14DRAFT_164120</name>
</gene>
<dbReference type="GeneID" id="37021644"/>
<dbReference type="STRING" id="1280837.A0A316VHK7"/>
<proteinExistence type="predicted"/>
<dbReference type="InterPro" id="IPR025784">
    <property type="entry name" value="EFM7"/>
</dbReference>
<evidence type="ECO:0008006" key="4">
    <source>
        <dbReference type="Google" id="ProtNLM"/>
    </source>
</evidence>
<dbReference type="EMBL" id="KZ819603">
    <property type="protein sequence ID" value="PWN34985.1"/>
    <property type="molecule type" value="Genomic_DNA"/>
</dbReference>
<evidence type="ECO:0000313" key="3">
    <source>
        <dbReference type="Proteomes" id="UP000245771"/>
    </source>
</evidence>
<dbReference type="Gene3D" id="3.40.50.150">
    <property type="entry name" value="Vaccinia Virus protein VP39"/>
    <property type="match status" value="1"/>
</dbReference>
<dbReference type="GO" id="GO:0008757">
    <property type="term" value="F:S-adenosylmethionine-dependent methyltransferase activity"/>
    <property type="evidence" value="ECO:0007669"/>
    <property type="project" value="UniProtKB-ARBA"/>
</dbReference>
<dbReference type="GO" id="GO:0005737">
    <property type="term" value="C:cytoplasm"/>
    <property type="evidence" value="ECO:0007669"/>
    <property type="project" value="TreeGrafter"/>
</dbReference>
<dbReference type="PROSITE" id="PS51560">
    <property type="entry name" value="SAM_MT_NNT1"/>
    <property type="match status" value="1"/>
</dbReference>
<dbReference type="FunCoup" id="A0A316VHK7">
    <property type="interactions" value="125"/>
</dbReference>
<protein>
    <recommendedName>
        <fullName evidence="4">Elongation factor methyltransferase 7</fullName>
    </recommendedName>
</protein>
<evidence type="ECO:0000313" key="2">
    <source>
        <dbReference type="EMBL" id="PWN34985.1"/>
    </source>
</evidence>
<accession>A0A316VHK7</accession>
<dbReference type="Pfam" id="PF10294">
    <property type="entry name" value="Methyltransf_16"/>
    <property type="match status" value="1"/>
</dbReference>
<feature type="region of interest" description="Disordered" evidence="1">
    <location>
        <begin position="1"/>
        <end position="41"/>
    </location>
</feature>
<dbReference type="AlphaFoldDB" id="A0A316VHK7"/>
<dbReference type="RefSeq" id="XP_025355287.1">
    <property type="nucleotide sequence ID" value="XM_025499863.1"/>
</dbReference>
<dbReference type="InterPro" id="IPR019410">
    <property type="entry name" value="Methyltransf_16"/>
</dbReference>